<dbReference type="Proteomes" id="UP001431783">
    <property type="component" value="Unassembled WGS sequence"/>
</dbReference>
<gene>
    <name evidence="1" type="ORF">WA026_002478</name>
</gene>
<dbReference type="AlphaFoldDB" id="A0AAW1TZT8"/>
<accession>A0AAW1TZT8</accession>
<evidence type="ECO:0000313" key="1">
    <source>
        <dbReference type="EMBL" id="KAK9874125.1"/>
    </source>
</evidence>
<name>A0AAW1TZT8_9CUCU</name>
<keyword evidence="2" id="KW-1185">Reference proteome</keyword>
<sequence length="130" mass="14593">MAKLKRTKRCKHMYRLPQKYKSLISAIILPSDLRLWITVTGQWSGGVTLPEHLSRTEVSNEHSGSVNSPLEPSKVRKGGSFVFVVDPPAVGFPPNHQRDARSPLTQCKHHRLFTPIFAESNLVPGNLLKE</sequence>
<reference evidence="1 2" key="1">
    <citation type="submission" date="2023-03" db="EMBL/GenBank/DDBJ databases">
        <title>Genome insight into feeding habits of ladybird beetles.</title>
        <authorList>
            <person name="Li H.-S."/>
            <person name="Huang Y.-H."/>
            <person name="Pang H."/>
        </authorList>
    </citation>
    <scope>NUCLEOTIDE SEQUENCE [LARGE SCALE GENOMIC DNA]</scope>
    <source>
        <strain evidence="1">SYSU_2023b</strain>
        <tissue evidence="1">Whole body</tissue>
    </source>
</reference>
<dbReference type="EMBL" id="JARQZJ010000031">
    <property type="protein sequence ID" value="KAK9874125.1"/>
    <property type="molecule type" value="Genomic_DNA"/>
</dbReference>
<comment type="caution">
    <text evidence="1">The sequence shown here is derived from an EMBL/GenBank/DDBJ whole genome shotgun (WGS) entry which is preliminary data.</text>
</comment>
<protein>
    <submittedName>
        <fullName evidence="1">Uncharacterized protein</fullName>
    </submittedName>
</protein>
<proteinExistence type="predicted"/>
<organism evidence="1 2">
    <name type="scientific">Henosepilachna vigintioctopunctata</name>
    <dbReference type="NCBI Taxonomy" id="420089"/>
    <lineage>
        <taxon>Eukaryota</taxon>
        <taxon>Metazoa</taxon>
        <taxon>Ecdysozoa</taxon>
        <taxon>Arthropoda</taxon>
        <taxon>Hexapoda</taxon>
        <taxon>Insecta</taxon>
        <taxon>Pterygota</taxon>
        <taxon>Neoptera</taxon>
        <taxon>Endopterygota</taxon>
        <taxon>Coleoptera</taxon>
        <taxon>Polyphaga</taxon>
        <taxon>Cucujiformia</taxon>
        <taxon>Coccinelloidea</taxon>
        <taxon>Coccinellidae</taxon>
        <taxon>Epilachninae</taxon>
        <taxon>Epilachnini</taxon>
        <taxon>Henosepilachna</taxon>
    </lineage>
</organism>
<evidence type="ECO:0000313" key="2">
    <source>
        <dbReference type="Proteomes" id="UP001431783"/>
    </source>
</evidence>